<dbReference type="PROSITE" id="PS50082">
    <property type="entry name" value="WD_REPEATS_2"/>
    <property type="match status" value="5"/>
</dbReference>
<dbReference type="InterPro" id="IPR036322">
    <property type="entry name" value="WD40_repeat_dom_sf"/>
</dbReference>
<dbReference type="EMBL" id="CANTFL010000165">
    <property type="protein sequence ID" value="CAI5716497.1"/>
    <property type="molecule type" value="Genomic_DNA"/>
</dbReference>
<dbReference type="InterPro" id="IPR028021">
    <property type="entry name" value="Katanin_C-terminal"/>
</dbReference>
<evidence type="ECO:0000256" key="6">
    <source>
        <dbReference type="ARBA" id="ARBA00023212"/>
    </source>
</evidence>
<dbReference type="GO" id="GO:0005874">
    <property type="term" value="C:microtubule"/>
    <property type="evidence" value="ECO:0007669"/>
    <property type="project" value="UniProtKB-KW"/>
</dbReference>
<dbReference type="InterPro" id="IPR020472">
    <property type="entry name" value="WD40_PAC1"/>
</dbReference>
<name>A0AAV0TBA3_HYABA</name>
<dbReference type="PRINTS" id="PR00320">
    <property type="entry name" value="GPROTEINBRPT"/>
</dbReference>
<feature type="repeat" description="WD" evidence="8">
    <location>
        <begin position="99"/>
        <end position="140"/>
    </location>
</feature>
<dbReference type="AlphaFoldDB" id="A0AAV0TBA3"/>
<sequence>MNLPQNSRFRPHADSVQCVRFGRKASGEDRLVATGGDDRLVNVWKVRENGATKITRLQGHQSAVESIVFEPLDRKLVAGSRSGPVEVFDLEAGQLSRALKGHMAATTTLDYHLYGDYVASGSMDTIVKVWDLRMKSCMQTFKGHSSKVTAVSFTPDGRWLTSGDHDGRIRIWDLAAGRLLHEFADHRGAITSFAFNPEELILASSAADRTIRFWNVQNFAALGATPVDNATTTSMCHTVAEPYRGKYLVSCSQDAIQVWSYESGIECHDSVAMPRQGELDHVEVHADTAMTNDMKLMTGCIQGAFVSIRVLDVMQMRPFHHTTNGTHGEEAAATTSRSRRPPSARAVSPCATADAEKVAARTMTVAKAADGLGAAAPASGAGNVEAPDCVTRARRCVGLDQVSRDANHQAATHLATSEVFVAQPDAIARPTCRAEDPSKADSARLSTLNDDTQSQPPHRHTETHETDSETHETDSSALSSQQRDEELVVSDFVTELRSGMDTCVRAFKARQKCVQQLLVHWERGHLINGLRYIGELPKGKRAAVVVDVLRIMDLSSLDVDLEACTLLLPLIVELLESRFELYLSVGIVSGHKLLSAFSAIVKDGRDRYTRAMDIAGNERDRARQCNTCDAYFQEMHQRVQHLAETYTDSALRCKFHALARALDDFHR</sequence>
<dbReference type="SUPFAM" id="SSF50978">
    <property type="entry name" value="WD40 repeat-like"/>
    <property type="match status" value="1"/>
</dbReference>
<dbReference type="CDD" id="cd00200">
    <property type="entry name" value="WD40"/>
    <property type="match status" value="1"/>
</dbReference>
<comment type="function">
    <text evidence="7">May participate in a complex which severs microtubules in an ATP-dependent manner. Microtubule severing may promote rapid reorganization of cellular microtubule arrays.</text>
</comment>
<feature type="repeat" description="WD" evidence="8">
    <location>
        <begin position="9"/>
        <end position="54"/>
    </location>
</feature>
<keyword evidence="2 7" id="KW-0963">Cytoplasm</keyword>
<keyword evidence="12" id="KW-1185">Reference proteome</keyword>
<feature type="repeat" description="WD" evidence="8">
    <location>
        <begin position="183"/>
        <end position="224"/>
    </location>
</feature>
<evidence type="ECO:0000313" key="12">
    <source>
        <dbReference type="Proteomes" id="UP001162031"/>
    </source>
</evidence>
<feature type="compositionally biased region" description="Basic and acidic residues" evidence="9">
    <location>
        <begin position="459"/>
        <end position="474"/>
    </location>
</feature>
<feature type="repeat" description="WD" evidence="8">
    <location>
        <begin position="57"/>
        <end position="98"/>
    </location>
</feature>
<feature type="region of interest" description="Disordered" evidence="9">
    <location>
        <begin position="320"/>
        <end position="351"/>
    </location>
</feature>
<comment type="similarity">
    <text evidence="7">Belongs to the WD repeat KATNB1 family.</text>
</comment>
<dbReference type="Gene3D" id="2.130.10.10">
    <property type="entry name" value="YVTN repeat-like/Quinoprotein amine dehydrogenase"/>
    <property type="match status" value="2"/>
</dbReference>
<dbReference type="PROSITE" id="PS00678">
    <property type="entry name" value="WD_REPEATS_1"/>
    <property type="match status" value="3"/>
</dbReference>
<dbReference type="Proteomes" id="UP001162031">
    <property type="component" value="Unassembled WGS sequence"/>
</dbReference>
<keyword evidence="6 7" id="KW-0206">Cytoskeleton</keyword>
<dbReference type="InterPro" id="IPR019775">
    <property type="entry name" value="WD40_repeat_CS"/>
</dbReference>
<organism evidence="11 12">
    <name type="scientific">Hyaloperonospora brassicae</name>
    <name type="common">Brassica downy mildew</name>
    <name type="synonym">Peronospora brassicae</name>
    <dbReference type="NCBI Taxonomy" id="162125"/>
    <lineage>
        <taxon>Eukaryota</taxon>
        <taxon>Sar</taxon>
        <taxon>Stramenopiles</taxon>
        <taxon>Oomycota</taxon>
        <taxon>Peronosporomycetes</taxon>
        <taxon>Peronosporales</taxon>
        <taxon>Peronosporaceae</taxon>
        <taxon>Hyaloperonospora</taxon>
    </lineage>
</organism>
<feature type="repeat" description="WD" evidence="8">
    <location>
        <begin position="141"/>
        <end position="182"/>
    </location>
</feature>
<evidence type="ECO:0000256" key="3">
    <source>
        <dbReference type="ARBA" id="ARBA00022574"/>
    </source>
</evidence>
<dbReference type="PROSITE" id="PS50294">
    <property type="entry name" value="WD_REPEATS_REGION"/>
    <property type="match status" value="4"/>
</dbReference>
<proteinExistence type="inferred from homology"/>
<dbReference type="GO" id="GO:0007019">
    <property type="term" value="P:microtubule depolymerization"/>
    <property type="evidence" value="ECO:0007669"/>
    <property type="project" value="TreeGrafter"/>
</dbReference>
<keyword evidence="4 7" id="KW-0493">Microtubule</keyword>
<feature type="compositionally biased region" description="Polar residues" evidence="9">
    <location>
        <begin position="444"/>
        <end position="456"/>
    </location>
</feature>
<dbReference type="InterPro" id="IPR001680">
    <property type="entry name" value="WD40_rpt"/>
</dbReference>
<dbReference type="SMART" id="SM00320">
    <property type="entry name" value="WD40"/>
    <property type="match status" value="6"/>
</dbReference>
<comment type="subcellular location">
    <subcellularLocation>
        <location evidence="1 7">Cytoplasm</location>
        <location evidence="1 7">Cytoskeleton</location>
    </subcellularLocation>
</comment>
<dbReference type="GO" id="GO:0005737">
    <property type="term" value="C:cytoplasm"/>
    <property type="evidence" value="ECO:0007669"/>
    <property type="project" value="UniProtKB-UniRule"/>
</dbReference>
<dbReference type="FunFam" id="2.130.10.10:FF:000462">
    <property type="entry name" value="Katanin p80 WD40 repeat-containing subunit B1"/>
    <property type="match status" value="1"/>
</dbReference>
<evidence type="ECO:0000256" key="2">
    <source>
        <dbReference type="ARBA" id="ARBA00022490"/>
    </source>
</evidence>
<evidence type="ECO:0000256" key="8">
    <source>
        <dbReference type="PROSITE-ProRule" id="PRU00221"/>
    </source>
</evidence>
<gene>
    <name evidence="11" type="ORF">HBR001_LOCUS1638</name>
</gene>
<feature type="domain" description="Katanin p80 subunit C-terminal" evidence="10">
    <location>
        <begin position="499"/>
        <end position="648"/>
    </location>
</feature>
<feature type="compositionally biased region" description="Basic and acidic residues" evidence="9">
    <location>
        <begin position="432"/>
        <end position="442"/>
    </location>
</feature>
<dbReference type="Pfam" id="PF13925">
    <property type="entry name" value="Katanin_con80"/>
    <property type="match status" value="1"/>
</dbReference>
<feature type="region of interest" description="Disordered" evidence="9">
    <location>
        <begin position="430"/>
        <end position="484"/>
    </location>
</feature>
<keyword evidence="5" id="KW-0677">Repeat</keyword>
<dbReference type="PANTHER" id="PTHR19845">
    <property type="entry name" value="KATANIN P80 SUBUNIT"/>
    <property type="match status" value="1"/>
</dbReference>
<evidence type="ECO:0000256" key="9">
    <source>
        <dbReference type="SAM" id="MobiDB-lite"/>
    </source>
</evidence>
<evidence type="ECO:0000256" key="5">
    <source>
        <dbReference type="ARBA" id="ARBA00022737"/>
    </source>
</evidence>
<keyword evidence="3 8" id="KW-0853">WD repeat</keyword>
<dbReference type="HAMAP" id="MF_03022">
    <property type="entry name" value="Katanin_p80_B1"/>
    <property type="match status" value="1"/>
</dbReference>
<dbReference type="InterPro" id="IPR015943">
    <property type="entry name" value="WD40/YVTN_repeat-like_dom_sf"/>
</dbReference>
<evidence type="ECO:0000256" key="1">
    <source>
        <dbReference type="ARBA" id="ARBA00004245"/>
    </source>
</evidence>
<evidence type="ECO:0000256" key="4">
    <source>
        <dbReference type="ARBA" id="ARBA00022701"/>
    </source>
</evidence>
<protein>
    <recommendedName>
        <fullName evidence="7">Katanin p80 WD40 repeat-containing subunit B1 homolog</fullName>
    </recommendedName>
</protein>
<accession>A0AAV0TBA3</accession>
<dbReference type="PANTHER" id="PTHR19845:SF0">
    <property type="entry name" value="KATANIN P80 WD40 REPEAT-CONTAINING SUBUNIT B1"/>
    <property type="match status" value="1"/>
</dbReference>
<dbReference type="GO" id="GO:0051013">
    <property type="term" value="P:microtubule severing"/>
    <property type="evidence" value="ECO:0007669"/>
    <property type="project" value="UniProtKB-UniRule"/>
</dbReference>
<evidence type="ECO:0000256" key="7">
    <source>
        <dbReference type="HAMAP-Rule" id="MF_03022"/>
    </source>
</evidence>
<dbReference type="GO" id="GO:0008017">
    <property type="term" value="F:microtubule binding"/>
    <property type="evidence" value="ECO:0007669"/>
    <property type="project" value="UniProtKB-UniRule"/>
</dbReference>
<dbReference type="InterPro" id="IPR026962">
    <property type="entry name" value="KTNB1"/>
</dbReference>
<dbReference type="GO" id="GO:0008352">
    <property type="term" value="C:katanin complex"/>
    <property type="evidence" value="ECO:0007669"/>
    <property type="project" value="InterPro"/>
</dbReference>
<reference evidence="11" key="1">
    <citation type="submission" date="2022-12" db="EMBL/GenBank/DDBJ databases">
        <authorList>
            <person name="Webb A."/>
        </authorList>
    </citation>
    <scope>NUCLEOTIDE SEQUENCE</scope>
    <source>
        <strain evidence="11">Hp1</strain>
    </source>
</reference>
<comment type="caution">
    <text evidence="11">The sequence shown here is derived from an EMBL/GenBank/DDBJ whole genome shotgun (WGS) entry which is preliminary data.</text>
</comment>
<evidence type="ECO:0000313" key="11">
    <source>
        <dbReference type="EMBL" id="CAI5716497.1"/>
    </source>
</evidence>
<dbReference type="Pfam" id="PF00400">
    <property type="entry name" value="WD40"/>
    <property type="match status" value="4"/>
</dbReference>
<evidence type="ECO:0000259" key="10">
    <source>
        <dbReference type="Pfam" id="PF13925"/>
    </source>
</evidence>